<dbReference type="OrthoDB" id="5195323at2"/>
<sequence>MTSLRTACAGAALTVLAVMATPVMANATETAPASTTATAANPPDGRFHTYFRTWYQNECGAWPSDAAAWGACKNTSESVWNLGYPGLNDDVWVYCNSNYGGAGRGIYNGAGLPDLHDWRFGSGGSCSGEQMWHNIASHKFVNLP</sequence>
<evidence type="ECO:0000313" key="3">
    <source>
        <dbReference type="Proteomes" id="UP000271554"/>
    </source>
</evidence>
<accession>A0A387H3B9</accession>
<dbReference type="Proteomes" id="UP000271554">
    <property type="component" value="Chromosome"/>
</dbReference>
<evidence type="ECO:0008006" key="4">
    <source>
        <dbReference type="Google" id="ProtNLM"/>
    </source>
</evidence>
<gene>
    <name evidence="2" type="ORF">DWB77_00273</name>
</gene>
<evidence type="ECO:0000313" key="2">
    <source>
        <dbReference type="EMBL" id="AYG78166.1"/>
    </source>
</evidence>
<protein>
    <recommendedName>
        <fullName evidence="4">Secreted protein</fullName>
    </recommendedName>
</protein>
<name>A0A387H3B9_9ACTN</name>
<reference evidence="2 3" key="1">
    <citation type="submission" date="2018-10" db="EMBL/GenBank/DDBJ databases">
        <title>Relationship between Morphology and Antimicrobial Activity in Streptomyces.</title>
        <authorList>
            <person name="Kang H.J."/>
            <person name="Kim S.B."/>
        </authorList>
    </citation>
    <scope>NUCLEOTIDE SEQUENCE [LARGE SCALE GENOMIC DNA]</scope>
    <source>
        <strain evidence="2 3">BH38</strain>
    </source>
</reference>
<proteinExistence type="predicted"/>
<keyword evidence="3" id="KW-1185">Reference proteome</keyword>
<organism evidence="2 3">
    <name type="scientific">Streptomyces hundungensis</name>
    <dbReference type="NCBI Taxonomy" id="1077946"/>
    <lineage>
        <taxon>Bacteria</taxon>
        <taxon>Bacillati</taxon>
        <taxon>Actinomycetota</taxon>
        <taxon>Actinomycetes</taxon>
        <taxon>Kitasatosporales</taxon>
        <taxon>Streptomycetaceae</taxon>
        <taxon>Streptomyces</taxon>
    </lineage>
</organism>
<dbReference type="EMBL" id="CP032698">
    <property type="protein sequence ID" value="AYG78166.1"/>
    <property type="molecule type" value="Genomic_DNA"/>
</dbReference>
<dbReference type="RefSeq" id="WP_120719497.1">
    <property type="nucleotide sequence ID" value="NZ_CP032698.1"/>
</dbReference>
<dbReference type="KEGG" id="shun:DWB77_00273"/>
<evidence type="ECO:0000256" key="1">
    <source>
        <dbReference type="SAM" id="SignalP"/>
    </source>
</evidence>
<dbReference type="AlphaFoldDB" id="A0A387H3B9"/>
<feature type="chain" id="PRO_5017380698" description="Secreted protein" evidence="1">
    <location>
        <begin position="28"/>
        <end position="144"/>
    </location>
</feature>
<feature type="signal peptide" evidence="1">
    <location>
        <begin position="1"/>
        <end position="27"/>
    </location>
</feature>
<keyword evidence="1" id="KW-0732">Signal</keyword>